<feature type="region of interest" description="Disordered" evidence="1">
    <location>
        <begin position="198"/>
        <end position="236"/>
    </location>
</feature>
<organism evidence="3 4">
    <name type="scientific">Nocardia pseudobrasiliensis</name>
    <dbReference type="NCBI Taxonomy" id="45979"/>
    <lineage>
        <taxon>Bacteria</taxon>
        <taxon>Bacillati</taxon>
        <taxon>Actinomycetota</taxon>
        <taxon>Actinomycetes</taxon>
        <taxon>Mycobacteriales</taxon>
        <taxon>Nocardiaceae</taxon>
        <taxon>Nocardia</taxon>
    </lineage>
</organism>
<comment type="caution">
    <text evidence="3">The sequence shown here is derived from an EMBL/GenBank/DDBJ whole genome shotgun (WGS) entry which is preliminary data.</text>
</comment>
<feature type="domain" description="Transglycosylase SLT" evidence="2">
    <location>
        <begin position="296"/>
        <end position="380"/>
    </location>
</feature>
<dbReference type="InterPro" id="IPR036689">
    <property type="entry name" value="ESAT-6-like_sf"/>
</dbReference>
<dbReference type="InterPro" id="IPR023346">
    <property type="entry name" value="Lysozyme-like_dom_sf"/>
</dbReference>
<keyword evidence="4" id="KW-1185">Reference proteome</keyword>
<dbReference type="RefSeq" id="WP_067993878.1">
    <property type="nucleotide sequence ID" value="NZ_QQBC01000004.1"/>
</dbReference>
<name>A0A370I718_9NOCA</name>
<dbReference type="Pfam" id="PF01464">
    <property type="entry name" value="SLT"/>
    <property type="match status" value="1"/>
</dbReference>
<dbReference type="SUPFAM" id="SSF53955">
    <property type="entry name" value="Lysozyme-like"/>
    <property type="match status" value="1"/>
</dbReference>
<protein>
    <submittedName>
        <fullName evidence="3">Transglycosylase-like protein with SLT domain</fullName>
    </submittedName>
</protein>
<sequence length="391" mass="40475">MTLTIPDVEQWNPGQLTTAAAAVGKLSTDLDQAVNKGYTDTQALRNDKKWSGGSADIAEGRMNTEKSRASGVSQALLDLQTALSQQVENLENAKKAVLAARDAALHPAQNDQAPGPFEVAAAGTVTATKRKEYWSGLGLRDDEVQQKQLEEDHKASEHQSAVVNALKQAELIAESASTAVNAAKTKVDTAFDNLGDPATGAKAAPAPTAPAAVTAPPPASNPVPSHNVGNVSYGNGSNTHNGGGFGYHGGTGLTGTDFSSLGSAANSAPVPVSGDVKDWIAEAKKILIQMGYPPDAIDEEALAIIIQHESGGNPSIVNGWDSNAAAGHPSIGLMQTIEPTFNSYAVDGHNQIKNPVDNILAASRYAIDRYGSLGNVPGVVAVRHGGDYVGY</sequence>
<dbReference type="EMBL" id="QQBC01000004">
    <property type="protein sequence ID" value="RDI66522.1"/>
    <property type="molecule type" value="Genomic_DNA"/>
</dbReference>
<dbReference type="Proteomes" id="UP000254869">
    <property type="component" value="Unassembled WGS sequence"/>
</dbReference>
<proteinExistence type="predicted"/>
<accession>A0A370I718</accession>
<dbReference type="InterPro" id="IPR008258">
    <property type="entry name" value="Transglycosylase_SLT_dom_1"/>
</dbReference>
<dbReference type="AlphaFoldDB" id="A0A370I718"/>
<evidence type="ECO:0000313" key="4">
    <source>
        <dbReference type="Proteomes" id="UP000254869"/>
    </source>
</evidence>
<evidence type="ECO:0000259" key="2">
    <source>
        <dbReference type="Pfam" id="PF01464"/>
    </source>
</evidence>
<dbReference type="SUPFAM" id="SSF140453">
    <property type="entry name" value="EsxAB dimer-like"/>
    <property type="match status" value="1"/>
</dbReference>
<evidence type="ECO:0000256" key="1">
    <source>
        <dbReference type="SAM" id="MobiDB-lite"/>
    </source>
</evidence>
<evidence type="ECO:0000313" key="3">
    <source>
        <dbReference type="EMBL" id="RDI66522.1"/>
    </source>
</evidence>
<dbReference type="Gene3D" id="1.10.530.10">
    <property type="match status" value="1"/>
</dbReference>
<dbReference type="STRING" id="1210086.GCA_001613105_01469"/>
<feature type="compositionally biased region" description="Low complexity" evidence="1">
    <location>
        <begin position="198"/>
        <end position="214"/>
    </location>
</feature>
<reference evidence="3 4" key="1">
    <citation type="submission" date="2018-07" db="EMBL/GenBank/DDBJ databases">
        <title>Genomic Encyclopedia of Type Strains, Phase IV (KMG-IV): sequencing the most valuable type-strain genomes for metagenomic binning, comparative biology and taxonomic classification.</title>
        <authorList>
            <person name="Goeker M."/>
        </authorList>
    </citation>
    <scope>NUCLEOTIDE SEQUENCE [LARGE SCALE GENOMIC DNA]</scope>
    <source>
        <strain evidence="3 4">DSM 44290</strain>
    </source>
</reference>
<dbReference type="CDD" id="cd13402">
    <property type="entry name" value="LT_TF-like"/>
    <property type="match status" value="1"/>
</dbReference>
<gene>
    <name evidence="3" type="ORF">DFR76_104272</name>
</gene>
<feature type="compositionally biased region" description="Low complexity" evidence="1">
    <location>
        <begin position="227"/>
        <end position="236"/>
    </location>
</feature>